<dbReference type="InterPro" id="IPR002156">
    <property type="entry name" value="RNaseH_domain"/>
</dbReference>
<evidence type="ECO:0000259" key="1">
    <source>
        <dbReference type="PROSITE" id="PS50879"/>
    </source>
</evidence>
<dbReference type="SUPFAM" id="SSF53098">
    <property type="entry name" value="Ribonuclease H-like"/>
    <property type="match status" value="1"/>
</dbReference>
<dbReference type="PROSITE" id="PS50879">
    <property type="entry name" value="RNASE_H_1"/>
    <property type="match status" value="1"/>
</dbReference>
<dbReference type="Proteomes" id="UP001314205">
    <property type="component" value="Unassembled WGS sequence"/>
</dbReference>
<keyword evidence="4" id="KW-1185">Reference proteome</keyword>
<dbReference type="EMBL" id="CAVLGL010000094">
    <property type="protein sequence ID" value="CAK1597455.1"/>
    <property type="molecule type" value="Genomic_DNA"/>
</dbReference>
<evidence type="ECO:0000313" key="2">
    <source>
        <dbReference type="EMBL" id="CAK1597437.1"/>
    </source>
</evidence>
<name>A0AAV1LTJ8_9NEOP</name>
<feature type="domain" description="RNase H type-1" evidence="1">
    <location>
        <begin position="87"/>
        <end position="151"/>
    </location>
</feature>
<dbReference type="GO" id="GO:0004523">
    <property type="term" value="F:RNA-DNA hybrid ribonuclease activity"/>
    <property type="evidence" value="ECO:0007669"/>
    <property type="project" value="InterPro"/>
</dbReference>
<dbReference type="AlphaFoldDB" id="A0AAV1LTJ8"/>
<dbReference type="InterPro" id="IPR036397">
    <property type="entry name" value="RNaseH_sf"/>
</dbReference>
<protein>
    <recommendedName>
        <fullName evidence="1">RNase H type-1 domain-containing protein</fullName>
    </recommendedName>
</protein>
<accession>A0AAV1LTJ8</accession>
<gene>
    <name evidence="2" type="ORF">PARMNEM_LOCUS16653</name>
    <name evidence="3" type="ORF">PARMNEM_LOCUS16668</name>
</gene>
<comment type="caution">
    <text evidence="2">The sequence shown here is derived from an EMBL/GenBank/DDBJ whole genome shotgun (WGS) entry which is preliminary data.</text>
</comment>
<proteinExistence type="predicted"/>
<dbReference type="Gene3D" id="3.30.420.10">
    <property type="entry name" value="Ribonuclease H-like superfamily/Ribonuclease H"/>
    <property type="match status" value="1"/>
</dbReference>
<dbReference type="InterPro" id="IPR012337">
    <property type="entry name" value="RNaseH-like_sf"/>
</dbReference>
<dbReference type="GO" id="GO:0003676">
    <property type="term" value="F:nucleic acid binding"/>
    <property type="evidence" value="ECO:0007669"/>
    <property type="project" value="InterPro"/>
</dbReference>
<reference evidence="2 4" key="1">
    <citation type="submission" date="2023-11" db="EMBL/GenBank/DDBJ databases">
        <authorList>
            <person name="Hedman E."/>
            <person name="Englund M."/>
            <person name="Stromberg M."/>
            <person name="Nyberg Akerstrom W."/>
            <person name="Nylinder S."/>
            <person name="Jareborg N."/>
            <person name="Kallberg Y."/>
            <person name="Kronander E."/>
        </authorList>
    </citation>
    <scope>NUCLEOTIDE SEQUENCE [LARGE SCALE GENOMIC DNA]</scope>
</reference>
<evidence type="ECO:0000313" key="3">
    <source>
        <dbReference type="EMBL" id="CAK1597455.1"/>
    </source>
</evidence>
<organism evidence="2 4">
    <name type="scientific">Parnassius mnemosyne</name>
    <name type="common">clouded apollo</name>
    <dbReference type="NCBI Taxonomy" id="213953"/>
    <lineage>
        <taxon>Eukaryota</taxon>
        <taxon>Metazoa</taxon>
        <taxon>Ecdysozoa</taxon>
        <taxon>Arthropoda</taxon>
        <taxon>Hexapoda</taxon>
        <taxon>Insecta</taxon>
        <taxon>Pterygota</taxon>
        <taxon>Neoptera</taxon>
        <taxon>Endopterygota</taxon>
        <taxon>Lepidoptera</taxon>
        <taxon>Glossata</taxon>
        <taxon>Ditrysia</taxon>
        <taxon>Papilionoidea</taxon>
        <taxon>Papilionidae</taxon>
        <taxon>Parnassiinae</taxon>
        <taxon>Parnassini</taxon>
        <taxon>Parnassius</taxon>
        <taxon>Driopa</taxon>
    </lineage>
</organism>
<evidence type="ECO:0000313" key="4">
    <source>
        <dbReference type="Proteomes" id="UP001314205"/>
    </source>
</evidence>
<sequence>MLAIRIAKAHKTTSCVASTLLGKILPLDLRVRETAELHKIKRGMPLDIHLDRPIESKVSMFNLPSPPKRKPLSFKDVYKEEDLKELGRDIPQLFTDGSKIEGKVGAAVVCYENGREKFNSKFKLDNHCSVFHAELAAILRAVDLTIRKKTV</sequence>
<dbReference type="EMBL" id="CAVLGL010000094">
    <property type="protein sequence ID" value="CAK1597437.1"/>
    <property type="molecule type" value="Genomic_DNA"/>
</dbReference>